<sequence length="106" mass="11564">MTVAEAGKRGGNPHPRRKKPPRGKTASKARGPKRLRSSFARLRRPTTFFPRGARRSPSFGQSIKPSLGHCGSAFGGQDFGRRGHICFEGLKGPGQQHGIVHRGFFS</sequence>
<evidence type="ECO:0000256" key="1">
    <source>
        <dbReference type="SAM" id="MobiDB-lite"/>
    </source>
</evidence>
<reference evidence="2 3" key="1">
    <citation type="journal article" date="2012" name="Virus Genes">
        <title>Isolation and complete genome sequence of a bacteriophage lysing Tetrasphaera jenkinsii, a filamentous bacteria responsible for bulking in activated sludge.</title>
        <authorList>
            <person name="Petrovski S."/>
            <person name="Tillett D."/>
            <person name="Seviour R.J."/>
        </authorList>
    </citation>
    <scope>NUCLEOTIDE SEQUENCE [LARGE SCALE GENOMIC DNA]</scope>
</reference>
<accession>G4W949</accession>
<feature type="compositionally biased region" description="Basic residues" evidence="1">
    <location>
        <begin position="14"/>
        <end position="44"/>
    </location>
</feature>
<proteinExistence type="predicted"/>
<name>G4W949_9CAUD</name>
<dbReference type="GeneID" id="14297443"/>
<feature type="region of interest" description="Disordered" evidence="1">
    <location>
        <begin position="1"/>
        <end position="74"/>
    </location>
</feature>
<dbReference type="EMBL" id="HQ225832">
    <property type="protein sequence ID" value="ADX42537.1"/>
    <property type="molecule type" value="Genomic_DNA"/>
</dbReference>
<evidence type="ECO:0000313" key="3">
    <source>
        <dbReference type="Proteomes" id="UP000002653"/>
    </source>
</evidence>
<dbReference type="RefSeq" id="YP_007237929.1">
    <property type="nucleotide sequence ID" value="NC_019930.1"/>
</dbReference>
<protein>
    <submittedName>
        <fullName evidence="2">Uncharacterized protein</fullName>
    </submittedName>
</protein>
<keyword evidence="3" id="KW-1185">Reference proteome</keyword>
<dbReference type="KEGG" id="vg:14297443"/>
<evidence type="ECO:0000313" key="2">
    <source>
        <dbReference type="EMBL" id="ADX42537.1"/>
    </source>
</evidence>
<dbReference type="Proteomes" id="UP000002653">
    <property type="component" value="Segment"/>
</dbReference>
<organism evidence="2 3">
    <name type="scientific">Tetrasphaera phage TJE1</name>
    <dbReference type="NCBI Taxonomy" id="981335"/>
    <lineage>
        <taxon>Viruses</taxon>
        <taxon>Duplodnaviria</taxon>
        <taxon>Heunggongvirae</taxon>
        <taxon>Uroviricota</taxon>
        <taxon>Caudoviricetes</taxon>
        <taxon>Tijeunavirus</taxon>
        <taxon>Tijeunavirus TJE1</taxon>
    </lineage>
</organism>